<keyword evidence="3 8" id="KW-0545">Nucleotide biosynthesis</keyword>
<evidence type="ECO:0000313" key="10">
    <source>
        <dbReference type="EMBL" id="ACY18339.1"/>
    </source>
</evidence>
<keyword evidence="11" id="KW-1185">Reference proteome</keyword>
<evidence type="ECO:0000256" key="4">
    <source>
        <dbReference type="ARBA" id="ARBA00022741"/>
    </source>
</evidence>
<keyword evidence="6 8" id="KW-0067">ATP-binding</keyword>
<dbReference type="Proteomes" id="UP000001880">
    <property type="component" value="Chromosome"/>
</dbReference>
<dbReference type="AlphaFoldDB" id="D0LII3"/>
<dbReference type="GO" id="GO:0004798">
    <property type="term" value="F:dTMP kinase activity"/>
    <property type="evidence" value="ECO:0007669"/>
    <property type="project" value="UniProtKB-UniRule"/>
</dbReference>
<dbReference type="InterPro" id="IPR027417">
    <property type="entry name" value="P-loop_NTPase"/>
</dbReference>
<dbReference type="GO" id="GO:0006233">
    <property type="term" value="P:dTDP biosynthetic process"/>
    <property type="evidence" value="ECO:0007669"/>
    <property type="project" value="InterPro"/>
</dbReference>
<dbReference type="HOGENOM" id="CLU_049131_1_3_7"/>
<accession>D0LII3</accession>
<name>D0LII3_HALO1</name>
<dbReference type="NCBIfam" id="TIGR00041">
    <property type="entry name" value="DTMP_kinase"/>
    <property type="match status" value="1"/>
</dbReference>
<dbReference type="GO" id="GO:0005524">
    <property type="term" value="F:ATP binding"/>
    <property type="evidence" value="ECO:0007669"/>
    <property type="project" value="UniProtKB-UniRule"/>
</dbReference>
<evidence type="ECO:0000256" key="5">
    <source>
        <dbReference type="ARBA" id="ARBA00022777"/>
    </source>
</evidence>
<dbReference type="SUPFAM" id="SSF52540">
    <property type="entry name" value="P-loop containing nucleoside triphosphate hydrolases"/>
    <property type="match status" value="1"/>
</dbReference>
<comment type="caution">
    <text evidence="8">Lacks conserved residue(s) required for the propagation of feature annotation.</text>
</comment>
<dbReference type="STRING" id="502025.Hoch_5864"/>
<gene>
    <name evidence="8" type="primary">tmk</name>
    <name evidence="10" type="ordered locus">Hoch_5864</name>
</gene>
<dbReference type="PANTHER" id="PTHR10344">
    <property type="entry name" value="THYMIDYLATE KINASE"/>
    <property type="match status" value="1"/>
</dbReference>
<evidence type="ECO:0000256" key="1">
    <source>
        <dbReference type="ARBA" id="ARBA00009776"/>
    </source>
</evidence>
<evidence type="ECO:0000256" key="6">
    <source>
        <dbReference type="ARBA" id="ARBA00022840"/>
    </source>
</evidence>
<evidence type="ECO:0000256" key="8">
    <source>
        <dbReference type="HAMAP-Rule" id="MF_00165"/>
    </source>
</evidence>
<proteinExistence type="inferred from homology"/>
<dbReference type="GO" id="GO:0006235">
    <property type="term" value="P:dTTP biosynthetic process"/>
    <property type="evidence" value="ECO:0007669"/>
    <property type="project" value="UniProtKB-UniRule"/>
</dbReference>
<dbReference type="GO" id="GO:0005737">
    <property type="term" value="C:cytoplasm"/>
    <property type="evidence" value="ECO:0007669"/>
    <property type="project" value="TreeGrafter"/>
</dbReference>
<evidence type="ECO:0000256" key="3">
    <source>
        <dbReference type="ARBA" id="ARBA00022727"/>
    </source>
</evidence>
<sequence length="210" mass="22875">MPQHRGLLIVLEGIDGSGTSTQTRLLCDAFAARGRSTHATHEPSTGPVGLLLREMLAGAHAPVDQTTLSLLYAADRADHVQREVEPALAAGKLVVSDRWYHSSLAYQGAGGTRDWVAALNRYARAPDLTIFLEVAAEIAARRRADDGRSEEIFDRLEIQQRVAADYREVIDSLRGRERIEVLDGERPLAAVSADIVRLVEDALARAGEDA</sequence>
<dbReference type="Gene3D" id="3.40.50.300">
    <property type="entry name" value="P-loop containing nucleotide triphosphate hydrolases"/>
    <property type="match status" value="1"/>
</dbReference>
<protein>
    <recommendedName>
        <fullName evidence="8">Thymidylate kinase</fullName>
        <ecNumber evidence="8">2.7.4.9</ecNumber>
    </recommendedName>
    <alternativeName>
        <fullName evidence="8">dTMP kinase</fullName>
    </alternativeName>
</protein>
<dbReference type="KEGG" id="hoh:Hoch_5864"/>
<reference evidence="10 11" key="1">
    <citation type="journal article" date="2010" name="Stand. Genomic Sci.">
        <title>Complete genome sequence of Haliangium ochraceum type strain (SMP-2).</title>
        <authorList>
            <consortium name="US DOE Joint Genome Institute (JGI-PGF)"/>
            <person name="Ivanova N."/>
            <person name="Daum C."/>
            <person name="Lang E."/>
            <person name="Abt B."/>
            <person name="Kopitz M."/>
            <person name="Saunders E."/>
            <person name="Lapidus A."/>
            <person name="Lucas S."/>
            <person name="Glavina Del Rio T."/>
            <person name="Nolan M."/>
            <person name="Tice H."/>
            <person name="Copeland A."/>
            <person name="Cheng J.F."/>
            <person name="Chen F."/>
            <person name="Bruce D."/>
            <person name="Goodwin L."/>
            <person name="Pitluck S."/>
            <person name="Mavromatis K."/>
            <person name="Pati A."/>
            <person name="Mikhailova N."/>
            <person name="Chen A."/>
            <person name="Palaniappan K."/>
            <person name="Land M."/>
            <person name="Hauser L."/>
            <person name="Chang Y.J."/>
            <person name="Jeffries C.D."/>
            <person name="Detter J.C."/>
            <person name="Brettin T."/>
            <person name="Rohde M."/>
            <person name="Goker M."/>
            <person name="Bristow J."/>
            <person name="Markowitz V."/>
            <person name="Eisen J.A."/>
            <person name="Hugenholtz P."/>
            <person name="Kyrpides N.C."/>
            <person name="Klenk H.P."/>
        </authorList>
    </citation>
    <scope>NUCLEOTIDE SEQUENCE [LARGE SCALE GENOMIC DNA]</scope>
    <source>
        <strain evidence="11">DSM 14365 / CIP 107738 / JCM 11303 / AJ 13395 / SMP-2</strain>
    </source>
</reference>
<evidence type="ECO:0000259" key="9">
    <source>
        <dbReference type="Pfam" id="PF02223"/>
    </source>
</evidence>
<dbReference type="eggNOG" id="COG0125">
    <property type="taxonomic scope" value="Bacteria"/>
</dbReference>
<dbReference type="HAMAP" id="MF_00165">
    <property type="entry name" value="Thymidylate_kinase"/>
    <property type="match status" value="1"/>
</dbReference>
<comment type="similarity">
    <text evidence="1 8">Belongs to the thymidylate kinase family.</text>
</comment>
<keyword evidence="4 8" id="KW-0547">Nucleotide-binding</keyword>
<evidence type="ECO:0000256" key="2">
    <source>
        <dbReference type="ARBA" id="ARBA00022679"/>
    </source>
</evidence>
<evidence type="ECO:0000256" key="7">
    <source>
        <dbReference type="ARBA" id="ARBA00048743"/>
    </source>
</evidence>
<feature type="domain" description="Thymidylate kinase-like" evidence="9">
    <location>
        <begin position="11"/>
        <end position="195"/>
    </location>
</feature>
<dbReference type="InterPro" id="IPR039430">
    <property type="entry name" value="Thymidylate_kin-like_dom"/>
</dbReference>
<comment type="catalytic activity">
    <reaction evidence="7 8">
        <text>dTMP + ATP = dTDP + ADP</text>
        <dbReference type="Rhea" id="RHEA:13517"/>
        <dbReference type="ChEBI" id="CHEBI:30616"/>
        <dbReference type="ChEBI" id="CHEBI:58369"/>
        <dbReference type="ChEBI" id="CHEBI:63528"/>
        <dbReference type="ChEBI" id="CHEBI:456216"/>
        <dbReference type="EC" id="2.7.4.9"/>
    </reaction>
</comment>
<dbReference type="OrthoDB" id="9774907at2"/>
<keyword evidence="5 8" id="KW-0418">Kinase</keyword>
<dbReference type="CDD" id="cd01672">
    <property type="entry name" value="TMPK"/>
    <property type="match status" value="1"/>
</dbReference>
<evidence type="ECO:0000313" key="11">
    <source>
        <dbReference type="Proteomes" id="UP000001880"/>
    </source>
</evidence>
<dbReference type="PANTHER" id="PTHR10344:SF4">
    <property type="entry name" value="UMP-CMP KINASE 2, MITOCHONDRIAL"/>
    <property type="match status" value="1"/>
</dbReference>
<keyword evidence="2 8" id="KW-0808">Transferase</keyword>
<dbReference type="RefSeq" id="WP_012830931.1">
    <property type="nucleotide sequence ID" value="NC_013440.1"/>
</dbReference>
<dbReference type="InterPro" id="IPR018094">
    <property type="entry name" value="Thymidylate_kinase"/>
</dbReference>
<dbReference type="Pfam" id="PF02223">
    <property type="entry name" value="Thymidylate_kin"/>
    <property type="match status" value="1"/>
</dbReference>
<organism evidence="10 11">
    <name type="scientific">Haliangium ochraceum (strain DSM 14365 / JCM 11303 / SMP-2)</name>
    <dbReference type="NCBI Taxonomy" id="502025"/>
    <lineage>
        <taxon>Bacteria</taxon>
        <taxon>Pseudomonadati</taxon>
        <taxon>Myxococcota</taxon>
        <taxon>Polyangia</taxon>
        <taxon>Haliangiales</taxon>
        <taxon>Kofleriaceae</taxon>
        <taxon>Haliangium</taxon>
    </lineage>
</organism>
<dbReference type="EC" id="2.7.4.9" evidence="8"/>
<dbReference type="EMBL" id="CP001804">
    <property type="protein sequence ID" value="ACY18339.1"/>
    <property type="molecule type" value="Genomic_DNA"/>
</dbReference>
<comment type="function">
    <text evidence="8">Phosphorylation of dTMP to form dTDP in both de novo and salvage pathways of dTTP synthesis.</text>
</comment>
<dbReference type="GO" id="GO:0006227">
    <property type="term" value="P:dUDP biosynthetic process"/>
    <property type="evidence" value="ECO:0007669"/>
    <property type="project" value="TreeGrafter"/>
</dbReference>